<evidence type="ECO:0008006" key="4">
    <source>
        <dbReference type="Google" id="ProtNLM"/>
    </source>
</evidence>
<sequence>MYKDKQNTCASNSDLSGLVYAEVDDVLESPIVDNHQLEETIEQGSEQQPDISEPLNPTPVLRRTSRTHVPNRRYMDYMLLTDEGEPEDYAEACQTTDASKWELAMKDEMKSLISNHTWELAELPMGKRALHNKWVYRAEFLMYVMEKTKEFMKEEIMEDSLGNNEEESLEDSLGNNEEQIVEDSLDNNKEEIMEYSFDNNGEETMDDSLNNNREKIVEDSLDNYEEE</sequence>
<evidence type="ECO:0000256" key="1">
    <source>
        <dbReference type="SAM" id="MobiDB-lite"/>
    </source>
</evidence>
<proteinExistence type="predicted"/>
<dbReference type="Gramene" id="Psat03G0505500-T1">
    <property type="protein sequence ID" value="KAI5430690.1"/>
    <property type="gene ID" value="KIW84_035055"/>
</dbReference>
<evidence type="ECO:0000313" key="2">
    <source>
        <dbReference type="EMBL" id="KAI5430690.1"/>
    </source>
</evidence>
<comment type="caution">
    <text evidence="2">The sequence shown here is derived from an EMBL/GenBank/DDBJ whole genome shotgun (WGS) entry which is preliminary data.</text>
</comment>
<organism evidence="2 3">
    <name type="scientific">Pisum sativum</name>
    <name type="common">Garden pea</name>
    <name type="synonym">Lathyrus oleraceus</name>
    <dbReference type="NCBI Taxonomy" id="3888"/>
    <lineage>
        <taxon>Eukaryota</taxon>
        <taxon>Viridiplantae</taxon>
        <taxon>Streptophyta</taxon>
        <taxon>Embryophyta</taxon>
        <taxon>Tracheophyta</taxon>
        <taxon>Spermatophyta</taxon>
        <taxon>Magnoliopsida</taxon>
        <taxon>eudicotyledons</taxon>
        <taxon>Gunneridae</taxon>
        <taxon>Pentapetalae</taxon>
        <taxon>rosids</taxon>
        <taxon>fabids</taxon>
        <taxon>Fabales</taxon>
        <taxon>Fabaceae</taxon>
        <taxon>Papilionoideae</taxon>
        <taxon>50 kb inversion clade</taxon>
        <taxon>NPAAA clade</taxon>
        <taxon>Hologalegina</taxon>
        <taxon>IRL clade</taxon>
        <taxon>Fabeae</taxon>
        <taxon>Lathyrus</taxon>
    </lineage>
</organism>
<accession>A0A9D4Y4F1</accession>
<protein>
    <recommendedName>
        <fullName evidence="4">Retrovirus-related Pol polyprotein from transposon TNT 1-94</fullName>
    </recommendedName>
</protein>
<dbReference type="Proteomes" id="UP001058974">
    <property type="component" value="Chromosome 3"/>
</dbReference>
<reference evidence="2 3" key="1">
    <citation type="journal article" date="2022" name="Nat. Genet.">
        <title>Improved pea reference genome and pan-genome highlight genomic features and evolutionary characteristics.</title>
        <authorList>
            <person name="Yang T."/>
            <person name="Liu R."/>
            <person name="Luo Y."/>
            <person name="Hu S."/>
            <person name="Wang D."/>
            <person name="Wang C."/>
            <person name="Pandey M.K."/>
            <person name="Ge S."/>
            <person name="Xu Q."/>
            <person name="Li N."/>
            <person name="Li G."/>
            <person name="Huang Y."/>
            <person name="Saxena R.K."/>
            <person name="Ji Y."/>
            <person name="Li M."/>
            <person name="Yan X."/>
            <person name="He Y."/>
            <person name="Liu Y."/>
            <person name="Wang X."/>
            <person name="Xiang C."/>
            <person name="Varshney R.K."/>
            <person name="Ding H."/>
            <person name="Gao S."/>
            <person name="Zong X."/>
        </authorList>
    </citation>
    <scope>NUCLEOTIDE SEQUENCE [LARGE SCALE GENOMIC DNA]</scope>
    <source>
        <strain evidence="2 3">cv. Zhongwan 6</strain>
    </source>
</reference>
<dbReference type="AlphaFoldDB" id="A0A9D4Y4F1"/>
<feature type="region of interest" description="Disordered" evidence="1">
    <location>
        <begin position="158"/>
        <end position="178"/>
    </location>
</feature>
<evidence type="ECO:0000313" key="3">
    <source>
        <dbReference type="Proteomes" id="UP001058974"/>
    </source>
</evidence>
<dbReference type="EMBL" id="JAMSHJ010000003">
    <property type="protein sequence ID" value="KAI5430690.1"/>
    <property type="molecule type" value="Genomic_DNA"/>
</dbReference>
<keyword evidence="3" id="KW-1185">Reference proteome</keyword>
<feature type="region of interest" description="Disordered" evidence="1">
    <location>
        <begin position="197"/>
        <end position="227"/>
    </location>
</feature>
<name>A0A9D4Y4F1_PEA</name>
<gene>
    <name evidence="2" type="ORF">KIW84_035055</name>
</gene>